<accession>A0ABM8ZQF2</accession>
<gene>
    <name evidence="1" type="ORF">VHP8226_04130</name>
</gene>
<proteinExistence type="predicted"/>
<protein>
    <recommendedName>
        <fullName evidence="3">BCTnown</fullName>
    </recommendedName>
</protein>
<evidence type="ECO:0000313" key="1">
    <source>
        <dbReference type="EMBL" id="CAH0531159.1"/>
    </source>
</evidence>
<comment type="caution">
    <text evidence="1">The sequence shown here is derived from an EMBL/GenBank/DDBJ whole genome shotgun (WGS) entry which is preliminary data.</text>
</comment>
<name>A0ABM8ZQF2_9VIBR</name>
<dbReference type="Proteomes" id="UP000838160">
    <property type="component" value="Unassembled WGS sequence"/>
</dbReference>
<organism evidence="1 2">
    <name type="scientific">Vibrio hippocampi</name>
    <dbReference type="NCBI Taxonomy" id="654686"/>
    <lineage>
        <taxon>Bacteria</taxon>
        <taxon>Pseudomonadati</taxon>
        <taxon>Pseudomonadota</taxon>
        <taxon>Gammaproteobacteria</taxon>
        <taxon>Vibrionales</taxon>
        <taxon>Vibrionaceae</taxon>
        <taxon>Vibrio</taxon>
    </lineage>
</organism>
<dbReference type="EMBL" id="CAKLCM010000004">
    <property type="protein sequence ID" value="CAH0531159.1"/>
    <property type="molecule type" value="Genomic_DNA"/>
</dbReference>
<reference evidence="1" key="1">
    <citation type="submission" date="2021-12" db="EMBL/GenBank/DDBJ databases">
        <authorList>
            <person name="Rodrigo-Torres L."/>
            <person name="Arahal R. D."/>
            <person name="Lucena T."/>
        </authorList>
    </citation>
    <scope>NUCLEOTIDE SEQUENCE</scope>
    <source>
        <strain evidence="1">CECT 8226</strain>
    </source>
</reference>
<evidence type="ECO:0008006" key="3">
    <source>
        <dbReference type="Google" id="ProtNLM"/>
    </source>
</evidence>
<dbReference type="RefSeq" id="WP_237487194.1">
    <property type="nucleotide sequence ID" value="NZ_CAKLCM010000004.1"/>
</dbReference>
<keyword evidence="2" id="KW-1185">Reference proteome</keyword>
<evidence type="ECO:0000313" key="2">
    <source>
        <dbReference type="Proteomes" id="UP000838160"/>
    </source>
</evidence>
<sequence length="161" mass="18180">MTWHPGEELLFQQPDTATGLAYHCYFELGDDQTLTGYTWSITPEQPDQFTITSAADGVRLVSDSLTGLFVPEFIDYLDADQVVRVADWPELPTGKELIEFRPSSISRREYVLTVTVEYTETDPTTAAETEVTASQSWRCVVLHDYSSGRDKLLEYMNASSH</sequence>